<evidence type="ECO:0000259" key="2">
    <source>
        <dbReference type="Pfam" id="PF24803"/>
    </source>
</evidence>
<name>A0A8H3ZQ57_9PEZI</name>
<keyword evidence="1" id="KW-1133">Transmembrane helix</keyword>
<feature type="transmembrane region" description="Helical" evidence="1">
    <location>
        <begin position="19"/>
        <end position="42"/>
    </location>
</feature>
<sequence>MATQPQKATIKGSTAVPGIYQLTIMTVEPIFAILGAVMTLHAPNQYQAGLTRNSHTYAPHTQFLFTQLSGGWLYFAFMEGVVLRLFDDLNLWRVVCTGMLLSDAAYMHGSAQAIGGWEVWLKYQEWTVEDWVIFWSTAPMVLVRILIVLGIGVRTSAKGVKAE</sequence>
<gene>
    <name evidence="3" type="ORF">GQ607_009268</name>
</gene>
<keyword evidence="1" id="KW-0472">Membrane</keyword>
<evidence type="ECO:0000256" key="1">
    <source>
        <dbReference type="SAM" id="Phobius"/>
    </source>
</evidence>
<feature type="transmembrane region" description="Helical" evidence="1">
    <location>
        <begin position="63"/>
        <end position="83"/>
    </location>
</feature>
<comment type="caution">
    <text evidence="3">The sequence shown here is derived from an EMBL/GenBank/DDBJ whole genome shotgun (WGS) entry which is preliminary data.</text>
</comment>
<dbReference type="AlphaFoldDB" id="A0A8H3ZQ57"/>
<evidence type="ECO:0000313" key="3">
    <source>
        <dbReference type="EMBL" id="KAF0323587.1"/>
    </source>
</evidence>
<protein>
    <recommendedName>
        <fullName evidence="2">DUF7704 domain-containing protein</fullName>
    </recommendedName>
</protein>
<feature type="domain" description="DUF7704" evidence="2">
    <location>
        <begin position="14"/>
        <end position="151"/>
    </location>
</feature>
<dbReference type="PANTHER" id="PTHR37019">
    <property type="entry name" value="CHROMOSOME 1, WHOLE GENOME SHOTGUN SEQUENCE"/>
    <property type="match status" value="1"/>
</dbReference>
<dbReference type="EMBL" id="WOWK01000051">
    <property type="protein sequence ID" value="KAF0323587.1"/>
    <property type="molecule type" value="Genomic_DNA"/>
</dbReference>
<dbReference type="Proteomes" id="UP000434172">
    <property type="component" value="Unassembled WGS sequence"/>
</dbReference>
<dbReference type="InterPro" id="IPR056121">
    <property type="entry name" value="DUF7704"/>
</dbReference>
<accession>A0A8H3ZQ57</accession>
<dbReference type="OrthoDB" id="3587182at2759"/>
<keyword evidence="4" id="KW-1185">Reference proteome</keyword>
<evidence type="ECO:0000313" key="4">
    <source>
        <dbReference type="Proteomes" id="UP000434172"/>
    </source>
</evidence>
<feature type="transmembrane region" description="Helical" evidence="1">
    <location>
        <begin position="132"/>
        <end position="153"/>
    </location>
</feature>
<organism evidence="3 4">
    <name type="scientific">Colletotrichum asianum</name>
    <dbReference type="NCBI Taxonomy" id="702518"/>
    <lineage>
        <taxon>Eukaryota</taxon>
        <taxon>Fungi</taxon>
        <taxon>Dikarya</taxon>
        <taxon>Ascomycota</taxon>
        <taxon>Pezizomycotina</taxon>
        <taxon>Sordariomycetes</taxon>
        <taxon>Hypocreomycetidae</taxon>
        <taxon>Glomerellales</taxon>
        <taxon>Glomerellaceae</taxon>
        <taxon>Colletotrichum</taxon>
        <taxon>Colletotrichum gloeosporioides species complex</taxon>
    </lineage>
</organism>
<dbReference type="Pfam" id="PF24803">
    <property type="entry name" value="DUF7704"/>
    <property type="match status" value="1"/>
</dbReference>
<proteinExistence type="predicted"/>
<dbReference type="PANTHER" id="PTHR37019:SF1">
    <property type="entry name" value="EXPERA DOMAIN-CONTAINING PROTEIN"/>
    <property type="match status" value="1"/>
</dbReference>
<keyword evidence="1" id="KW-0812">Transmembrane</keyword>
<reference evidence="3 4" key="1">
    <citation type="submission" date="2019-12" db="EMBL/GenBank/DDBJ databases">
        <title>A genome sequence resource for the geographically widespread anthracnose pathogen Colletotrichum asianum.</title>
        <authorList>
            <person name="Meng Y."/>
        </authorList>
    </citation>
    <scope>NUCLEOTIDE SEQUENCE [LARGE SCALE GENOMIC DNA]</scope>
    <source>
        <strain evidence="3 4">ICMP 18580</strain>
    </source>
</reference>